<dbReference type="PRINTS" id="PR00038">
    <property type="entry name" value="HTHLUXR"/>
</dbReference>
<dbReference type="STRING" id="134849.SAMN05443668_111149"/>
<evidence type="ECO:0000256" key="3">
    <source>
        <dbReference type="ARBA" id="ARBA00023163"/>
    </source>
</evidence>
<evidence type="ECO:0000313" key="6">
    <source>
        <dbReference type="EMBL" id="SHN45123.1"/>
    </source>
</evidence>
<dbReference type="InterPro" id="IPR011990">
    <property type="entry name" value="TPR-like_helical_dom_sf"/>
</dbReference>
<dbReference type="PROSITE" id="PS50043">
    <property type="entry name" value="HTH_LUXR_2"/>
    <property type="match status" value="1"/>
</dbReference>
<dbReference type="InterPro" id="IPR036388">
    <property type="entry name" value="WH-like_DNA-bd_sf"/>
</dbReference>
<evidence type="ECO:0000259" key="5">
    <source>
        <dbReference type="PROSITE" id="PS50043"/>
    </source>
</evidence>
<dbReference type="Gene3D" id="3.40.50.300">
    <property type="entry name" value="P-loop containing nucleotide triphosphate hydrolases"/>
    <property type="match status" value="1"/>
</dbReference>
<dbReference type="PANTHER" id="PTHR44688">
    <property type="entry name" value="DNA-BINDING TRANSCRIPTIONAL ACTIVATOR DEVR_DOSR"/>
    <property type="match status" value="1"/>
</dbReference>
<dbReference type="InterPro" id="IPR059106">
    <property type="entry name" value="WHD_MalT"/>
</dbReference>
<dbReference type="Proteomes" id="UP000184440">
    <property type="component" value="Unassembled WGS sequence"/>
</dbReference>
<dbReference type="Pfam" id="PF00196">
    <property type="entry name" value="GerE"/>
    <property type="match status" value="1"/>
</dbReference>
<dbReference type="InterPro" id="IPR016032">
    <property type="entry name" value="Sig_transdc_resp-reg_C-effctor"/>
</dbReference>
<gene>
    <name evidence="6" type="ORF">SAMN05443668_111149</name>
</gene>
<evidence type="ECO:0000313" key="7">
    <source>
        <dbReference type="Proteomes" id="UP000184440"/>
    </source>
</evidence>
<feature type="region of interest" description="Disordered" evidence="4">
    <location>
        <begin position="1"/>
        <end position="32"/>
    </location>
</feature>
<dbReference type="GO" id="GO:0003677">
    <property type="term" value="F:DNA binding"/>
    <property type="evidence" value="ECO:0007669"/>
    <property type="project" value="UniProtKB-KW"/>
</dbReference>
<dbReference type="Pfam" id="PF25873">
    <property type="entry name" value="WHD_MalT"/>
    <property type="match status" value="1"/>
</dbReference>
<dbReference type="InterPro" id="IPR000792">
    <property type="entry name" value="Tscrpt_reg_LuxR_C"/>
</dbReference>
<keyword evidence="3" id="KW-0804">Transcription</keyword>
<evidence type="ECO:0000256" key="4">
    <source>
        <dbReference type="SAM" id="MobiDB-lite"/>
    </source>
</evidence>
<name>A0A1M7RFR2_9ACTN</name>
<dbReference type="InterPro" id="IPR027417">
    <property type="entry name" value="P-loop_NTPase"/>
</dbReference>
<dbReference type="GO" id="GO:0006355">
    <property type="term" value="P:regulation of DNA-templated transcription"/>
    <property type="evidence" value="ECO:0007669"/>
    <property type="project" value="InterPro"/>
</dbReference>
<dbReference type="PANTHER" id="PTHR44688:SF16">
    <property type="entry name" value="DNA-BINDING TRANSCRIPTIONAL ACTIVATOR DEVR_DOSR"/>
    <property type="match status" value="1"/>
</dbReference>
<dbReference type="AlphaFoldDB" id="A0A1M7RFR2"/>
<dbReference type="CDD" id="cd06170">
    <property type="entry name" value="LuxR_C_like"/>
    <property type="match status" value="1"/>
</dbReference>
<organism evidence="6 7">
    <name type="scientific">Cryptosporangium aurantiacum</name>
    <dbReference type="NCBI Taxonomy" id="134849"/>
    <lineage>
        <taxon>Bacteria</taxon>
        <taxon>Bacillati</taxon>
        <taxon>Actinomycetota</taxon>
        <taxon>Actinomycetes</taxon>
        <taxon>Cryptosporangiales</taxon>
        <taxon>Cryptosporangiaceae</taxon>
        <taxon>Cryptosporangium</taxon>
    </lineage>
</organism>
<evidence type="ECO:0000256" key="2">
    <source>
        <dbReference type="ARBA" id="ARBA00023125"/>
    </source>
</evidence>
<dbReference type="Gene3D" id="1.10.10.10">
    <property type="entry name" value="Winged helix-like DNA-binding domain superfamily/Winged helix DNA-binding domain"/>
    <property type="match status" value="1"/>
</dbReference>
<feature type="domain" description="HTH luxR-type" evidence="5">
    <location>
        <begin position="820"/>
        <end position="885"/>
    </location>
</feature>
<dbReference type="SUPFAM" id="SSF52540">
    <property type="entry name" value="P-loop containing nucleoside triphosphate hydrolases"/>
    <property type="match status" value="1"/>
</dbReference>
<protein>
    <submittedName>
        <fullName evidence="6">LuxR family transcriptional regulator, maltose regulon positive regulatory protein</fullName>
    </submittedName>
</protein>
<evidence type="ECO:0000256" key="1">
    <source>
        <dbReference type="ARBA" id="ARBA00023015"/>
    </source>
</evidence>
<accession>A0A1M7RFR2</accession>
<keyword evidence="2" id="KW-0238">DNA-binding</keyword>
<sequence length="891" mass="95524">MRSQDGIQRPSFGAQRRYPETVNRSRRTSRQTALTLTRAARDPLPAPRLPPILVERERVSARIEAGTQRGTTLLCAGAGWGKTVAARAWAVDTSRPVGWLTLSAADDDPATFWTRLSAVLHRAGGPVPGSATPRDGAEALRLIDGGPDGLVLVLDGVDEIRDSSVLDGISALLQYPPSRLAVVLLARSEPLLPLHRQRVTGELTELDDGDLRLLADEAAQLLAHHGVDLDPPDVQAVLDRTGGWPAGVSLAAGFLGSADPDRRIGGFTGAVPSVSAYLTREVLDGLAASVRSFLRRTSVPDEISAELADALTGRSDGARILAELERANAFVTRSGSRAGWYRYHPMLRDVLHQALSTEDPSGITALHRRAARWHDAQDDMAAAVDSAAAGKDWLFLAHLLTTRSVPLLLTGDSVALATILNRIPADAYLPDAEFGLCAALLRYCAGDHDAVPDYVRRARRLLAGRSERDRRPIDIVLRTLDLLAAGAGGDLTAQTEAATEVLDLLVDVPVPDLPAMVQYRTLALAGKGIGLFWTGQQDESERYLEAAVAAARASGVRSVELHAAGHLALLAYLRGAVTDARDLALACHDPAGATGVVPGCLTASVTLTLVELDRLDVRAAERALRVARAARTGATALSSALVDVAQATYARLGDDLPAARAALRRVRSETRLLTTASTLARWAALVESEVDLAEGLPERVAPRLASSAQDDPLTRREAICLARAEVALGDFHGAEEILARLGATSADLAAAVEYCVRDVLLAIARRRADRVLGDHLPELPAGTRDGNDRALRHRDWPAEGTVRLISEMLAAPPALAQPDEPQPVDRLSERERDVLRYLPTMLNAQEIADELHVSVNTVKAHLKAIYRKLGASRRREAVVRARRLGILRGAE</sequence>
<keyword evidence="1" id="KW-0805">Transcription regulation</keyword>
<reference evidence="6 7" key="1">
    <citation type="submission" date="2016-11" db="EMBL/GenBank/DDBJ databases">
        <authorList>
            <person name="Jaros S."/>
            <person name="Januszkiewicz K."/>
            <person name="Wedrychowicz H."/>
        </authorList>
    </citation>
    <scope>NUCLEOTIDE SEQUENCE [LARGE SCALE GENOMIC DNA]</scope>
    <source>
        <strain evidence="6 7">DSM 46144</strain>
    </source>
</reference>
<proteinExistence type="predicted"/>
<keyword evidence="7" id="KW-1185">Reference proteome</keyword>
<dbReference type="SUPFAM" id="SSF46894">
    <property type="entry name" value="C-terminal effector domain of the bipartite response regulators"/>
    <property type="match status" value="1"/>
</dbReference>
<dbReference type="EMBL" id="FRCS01000011">
    <property type="protein sequence ID" value="SHN45123.1"/>
    <property type="molecule type" value="Genomic_DNA"/>
</dbReference>
<dbReference type="Gene3D" id="1.25.40.10">
    <property type="entry name" value="Tetratricopeptide repeat domain"/>
    <property type="match status" value="1"/>
</dbReference>
<dbReference type="SMART" id="SM00421">
    <property type="entry name" value="HTH_LUXR"/>
    <property type="match status" value="1"/>
</dbReference>